<protein>
    <submittedName>
        <fullName evidence="1">Uncharacterized protein</fullName>
    </submittedName>
</protein>
<organism evidence="1">
    <name type="scientific">Arundo donax</name>
    <name type="common">Giant reed</name>
    <name type="synonym">Donax arundinaceus</name>
    <dbReference type="NCBI Taxonomy" id="35708"/>
    <lineage>
        <taxon>Eukaryota</taxon>
        <taxon>Viridiplantae</taxon>
        <taxon>Streptophyta</taxon>
        <taxon>Embryophyta</taxon>
        <taxon>Tracheophyta</taxon>
        <taxon>Spermatophyta</taxon>
        <taxon>Magnoliopsida</taxon>
        <taxon>Liliopsida</taxon>
        <taxon>Poales</taxon>
        <taxon>Poaceae</taxon>
        <taxon>PACMAD clade</taxon>
        <taxon>Arundinoideae</taxon>
        <taxon>Arundineae</taxon>
        <taxon>Arundo</taxon>
    </lineage>
</organism>
<name>A0A0A9BP47_ARUDO</name>
<accession>A0A0A9BP47</accession>
<proteinExistence type="predicted"/>
<evidence type="ECO:0000313" key="1">
    <source>
        <dbReference type="EMBL" id="JAD65714.1"/>
    </source>
</evidence>
<reference evidence="1" key="2">
    <citation type="journal article" date="2015" name="Data Brief">
        <title>Shoot transcriptome of the giant reed, Arundo donax.</title>
        <authorList>
            <person name="Barrero R.A."/>
            <person name="Guerrero F.D."/>
            <person name="Moolhuijzen P."/>
            <person name="Goolsby J.A."/>
            <person name="Tidwell J."/>
            <person name="Bellgard S.E."/>
            <person name="Bellgard M.I."/>
        </authorList>
    </citation>
    <scope>NUCLEOTIDE SEQUENCE</scope>
    <source>
        <tissue evidence="1">Shoot tissue taken approximately 20 cm above the soil surface</tissue>
    </source>
</reference>
<dbReference type="AlphaFoldDB" id="A0A0A9BP47"/>
<dbReference type="EMBL" id="GBRH01232181">
    <property type="protein sequence ID" value="JAD65714.1"/>
    <property type="molecule type" value="Transcribed_RNA"/>
</dbReference>
<sequence length="40" mass="4177">MNCACLRGRSQNAKSCGEGISNGSQTNTKIIKCMGVVCVN</sequence>
<reference evidence="1" key="1">
    <citation type="submission" date="2014-09" db="EMBL/GenBank/DDBJ databases">
        <authorList>
            <person name="Magalhaes I.L.F."/>
            <person name="Oliveira U."/>
            <person name="Santos F.R."/>
            <person name="Vidigal T.H.D.A."/>
            <person name="Brescovit A.D."/>
            <person name="Santos A.J."/>
        </authorList>
    </citation>
    <scope>NUCLEOTIDE SEQUENCE</scope>
    <source>
        <tissue evidence="1">Shoot tissue taken approximately 20 cm above the soil surface</tissue>
    </source>
</reference>